<gene>
    <name evidence="2" type="ORF">GCM10010502_13630</name>
    <name evidence="3" type="ORF">HS99_0007960</name>
</gene>
<reference evidence="3" key="4">
    <citation type="submission" date="2016-08" db="EMBL/GenBank/DDBJ databases">
        <title>Sequencing, Assembly and Comparative Genomics of S. aureofaciens ATCC 10762.</title>
        <authorList>
            <person name="Gradnigo J.S."/>
            <person name="Johnson N."/>
            <person name="Somerville G.A."/>
        </authorList>
    </citation>
    <scope>NUCLEOTIDE SEQUENCE [LARGE SCALE GENOMIC DNA]</scope>
    <source>
        <strain evidence="3">ATCC 10762</strain>
    </source>
</reference>
<feature type="compositionally biased region" description="Low complexity" evidence="1">
    <location>
        <begin position="10"/>
        <end position="35"/>
    </location>
</feature>
<accession>A0A8H9LN47</accession>
<organism evidence="3 4">
    <name type="scientific">Kitasatospora aureofaciens</name>
    <name type="common">Streptomyces aureofaciens</name>
    <dbReference type="NCBI Taxonomy" id="1894"/>
    <lineage>
        <taxon>Bacteria</taxon>
        <taxon>Bacillati</taxon>
        <taxon>Actinomycetota</taxon>
        <taxon>Actinomycetes</taxon>
        <taxon>Kitasatosporales</taxon>
        <taxon>Streptomycetaceae</taxon>
        <taxon>Kitasatospora</taxon>
    </lineage>
</organism>
<protein>
    <recommendedName>
        <fullName evidence="5">Lipoprotein</fullName>
    </recommendedName>
</protein>
<feature type="compositionally biased region" description="Low complexity" evidence="1">
    <location>
        <begin position="127"/>
        <end position="147"/>
    </location>
</feature>
<dbReference type="KEGG" id="kau:B6264_20735"/>
<dbReference type="GeneID" id="97484521"/>
<feature type="region of interest" description="Disordered" evidence="1">
    <location>
        <begin position="75"/>
        <end position="147"/>
    </location>
</feature>
<evidence type="ECO:0008006" key="5">
    <source>
        <dbReference type="Google" id="ProtNLM"/>
    </source>
</evidence>
<dbReference type="PANTHER" id="PTHR39335">
    <property type="entry name" value="BLL4220 PROTEIN"/>
    <property type="match status" value="1"/>
</dbReference>
<name>A0A1E7N525_KITAU</name>
<dbReference type="AlphaFoldDB" id="A0A1E7N525"/>
<dbReference type="PANTHER" id="PTHR39335:SF1">
    <property type="entry name" value="BLL4220 PROTEIN"/>
    <property type="match status" value="1"/>
</dbReference>
<keyword evidence="4" id="KW-1185">Reference proteome</keyword>
<dbReference type="EMBL" id="JPRF03000032">
    <property type="protein sequence ID" value="OEV35796.1"/>
    <property type="molecule type" value="Genomic_DNA"/>
</dbReference>
<reference evidence="2" key="1">
    <citation type="journal article" date="2014" name="Int. J. Syst. Evol. Microbiol.">
        <title>Complete genome sequence of Corynebacterium casei LMG S-19264T (=DSM 44701T), isolated from a smear-ripened cheese.</title>
        <authorList>
            <consortium name="US DOE Joint Genome Institute (JGI-PGF)"/>
            <person name="Walter F."/>
            <person name="Albersmeier A."/>
            <person name="Kalinowski J."/>
            <person name="Ruckert C."/>
        </authorList>
    </citation>
    <scope>NUCLEOTIDE SEQUENCE</scope>
    <source>
        <strain evidence="2">JCM 4434</strain>
    </source>
</reference>
<accession>A0A1E7N525</accession>
<evidence type="ECO:0000313" key="2">
    <source>
        <dbReference type="EMBL" id="GGU63858.1"/>
    </source>
</evidence>
<reference evidence="2" key="5">
    <citation type="submission" date="2020-09" db="EMBL/GenBank/DDBJ databases">
        <authorList>
            <person name="Sun Q."/>
            <person name="Ohkuma M."/>
        </authorList>
    </citation>
    <scope>NUCLEOTIDE SEQUENCE</scope>
    <source>
        <strain evidence="2">JCM 4434</strain>
    </source>
</reference>
<evidence type="ECO:0000313" key="3">
    <source>
        <dbReference type="EMBL" id="OEV35796.1"/>
    </source>
</evidence>
<dbReference type="GO" id="GO:0043448">
    <property type="term" value="P:alkane catabolic process"/>
    <property type="evidence" value="ECO:0007669"/>
    <property type="project" value="TreeGrafter"/>
</dbReference>
<evidence type="ECO:0000256" key="1">
    <source>
        <dbReference type="SAM" id="MobiDB-lite"/>
    </source>
</evidence>
<feature type="compositionally biased region" description="Polar residues" evidence="1">
    <location>
        <begin position="75"/>
        <end position="88"/>
    </location>
</feature>
<proteinExistence type="predicted"/>
<dbReference type="EMBL" id="BMUB01000002">
    <property type="protein sequence ID" value="GGU63858.1"/>
    <property type="molecule type" value="Genomic_DNA"/>
</dbReference>
<reference evidence="3 4" key="2">
    <citation type="submission" date="2014-07" db="EMBL/GenBank/DDBJ databases">
        <authorList>
            <person name="Zhang J.E."/>
            <person name="Yang H."/>
            <person name="Guo J."/>
            <person name="Deng Z."/>
            <person name="Luo H."/>
            <person name="Luo M."/>
            <person name="Zhao B."/>
        </authorList>
    </citation>
    <scope>NUCLEOTIDE SEQUENCE [LARGE SCALE GENOMIC DNA]</scope>
    <source>
        <strain evidence="3">ATCC 10762</strain>
        <strain evidence="4">ATCC 10762 / DSM 40127 / CCM 3239 / JCM 4008 / LMG 5968 / NBRC 12843 / NCIMB 8234 / A-377</strain>
    </source>
</reference>
<dbReference type="RefSeq" id="WP_030550976.1">
    <property type="nucleotide sequence ID" value="NZ_BMUB01000002.1"/>
</dbReference>
<evidence type="ECO:0000313" key="4">
    <source>
        <dbReference type="Proteomes" id="UP000037395"/>
    </source>
</evidence>
<dbReference type="Proteomes" id="UP000610124">
    <property type="component" value="Unassembled WGS sequence"/>
</dbReference>
<dbReference type="Pfam" id="PF03640">
    <property type="entry name" value="Lipoprotein_15"/>
    <property type="match status" value="1"/>
</dbReference>
<dbReference type="Proteomes" id="UP000037395">
    <property type="component" value="Unassembled WGS sequence"/>
</dbReference>
<comment type="caution">
    <text evidence="3">The sequence shown here is derived from an EMBL/GenBank/DDBJ whole genome shotgun (WGS) entry which is preliminary data.</text>
</comment>
<feature type="region of interest" description="Disordered" evidence="1">
    <location>
        <begin position="1"/>
        <end position="50"/>
    </location>
</feature>
<dbReference type="InterPro" id="IPR005297">
    <property type="entry name" value="Lipoprotein_repeat"/>
</dbReference>
<dbReference type="OrthoDB" id="597632at2"/>
<reference evidence="4" key="3">
    <citation type="submission" date="2016-08" db="EMBL/GenBank/DDBJ databases">
        <title>Sequencing, assembly and comparative genomics of S. aureofaciens ATCC 10762.</title>
        <authorList>
            <person name="Gradnigo J.S."/>
            <person name="Johnson N."/>
            <person name="Somerville G.A."/>
        </authorList>
    </citation>
    <scope>NUCLEOTIDE SEQUENCE [LARGE SCALE GENOMIC DNA]</scope>
    <source>
        <strain evidence="4">ATCC 10762 / DSM 40127 / CCM 3239 / JCM 4008 / LMG 5968 / NBRC 12843 / NCIMB 8234 / A-377</strain>
    </source>
</reference>
<sequence>MRSTPRTRRVAATGTAAAARVAGCGSSESGKSGATGTSGGTGAPAGVTLRTAHGPGLGTIVTDSAGFTLYRFDQDGTSPPKSYCNGNWATLRPPEQARGNVTAKGADSKPLGTVTRSGGVERGTLNGSPGPTDPTPTSSAPGYRPAG</sequence>